<evidence type="ECO:0000313" key="1">
    <source>
        <dbReference type="EMBL" id="MDF2256047.1"/>
    </source>
</evidence>
<gene>
    <name evidence="1" type="ORF">P2L57_10010</name>
</gene>
<keyword evidence="2" id="KW-1185">Reference proteome</keyword>
<dbReference type="EMBL" id="JARHTQ010000005">
    <property type="protein sequence ID" value="MDF2256047.1"/>
    <property type="molecule type" value="Genomic_DNA"/>
</dbReference>
<sequence length="156" mass="17348">MLNPRLAGYIRRNGWIVERLRGDPILDPTIGQQVMQWHEARGGRPFTGAQLCSGQRAVVCGNCGNTLKGSVDTGCKVIHYEDGKPTRRYCCSKDNGGCGRIIADQRVLDKHVKAIVIKVLSDPEHMDQIKRRAQQEAKARAPIEAEIARLEGLRAF</sequence>
<proteinExistence type="predicted"/>
<evidence type="ECO:0008006" key="3">
    <source>
        <dbReference type="Google" id="ProtNLM"/>
    </source>
</evidence>
<accession>A0ABT5YWR7</accession>
<organism evidence="1 2">
    <name type="scientific">Streptantibioticus ferralitis</name>
    <dbReference type="NCBI Taxonomy" id="236510"/>
    <lineage>
        <taxon>Bacteria</taxon>
        <taxon>Bacillati</taxon>
        <taxon>Actinomycetota</taxon>
        <taxon>Actinomycetes</taxon>
        <taxon>Kitasatosporales</taxon>
        <taxon>Streptomycetaceae</taxon>
        <taxon>Streptantibioticus</taxon>
    </lineage>
</organism>
<dbReference type="RefSeq" id="WP_275811573.1">
    <property type="nucleotide sequence ID" value="NZ_BAAANM010000015.1"/>
</dbReference>
<reference evidence="1 2" key="1">
    <citation type="submission" date="2023-03" db="EMBL/GenBank/DDBJ databases">
        <title>Draft genome sequence of type strain Streptomyces ferralitis JCM 14344.</title>
        <authorList>
            <person name="Klaysubun C."/>
            <person name="Duangmal K."/>
        </authorList>
    </citation>
    <scope>NUCLEOTIDE SEQUENCE [LARGE SCALE GENOMIC DNA]</scope>
    <source>
        <strain evidence="1 2">JCM 14344</strain>
    </source>
</reference>
<protein>
    <recommendedName>
        <fullName evidence="3">Recombinase zinc beta ribbon domain-containing protein</fullName>
    </recommendedName>
</protein>
<dbReference type="Proteomes" id="UP001220022">
    <property type="component" value="Unassembled WGS sequence"/>
</dbReference>
<comment type="caution">
    <text evidence="1">The sequence shown here is derived from an EMBL/GenBank/DDBJ whole genome shotgun (WGS) entry which is preliminary data.</text>
</comment>
<name>A0ABT5YWR7_9ACTN</name>
<evidence type="ECO:0000313" key="2">
    <source>
        <dbReference type="Proteomes" id="UP001220022"/>
    </source>
</evidence>